<evidence type="ECO:0000313" key="8">
    <source>
        <dbReference type="Proteomes" id="UP000002365"/>
    </source>
</evidence>
<dbReference type="EC" id="2.4.-.-" evidence="7"/>
<evidence type="ECO:0000259" key="6">
    <source>
        <dbReference type="Pfam" id="PF02885"/>
    </source>
</evidence>
<evidence type="ECO:0000256" key="3">
    <source>
        <dbReference type="ARBA" id="ARBA00022822"/>
    </source>
</evidence>
<evidence type="ECO:0000256" key="4">
    <source>
        <dbReference type="ARBA" id="ARBA00023141"/>
    </source>
</evidence>
<organism evidence="7 8">
    <name type="scientific">Priestia megaterium (strain DSM 319 / IMG 1521)</name>
    <name type="common">Bacillus megaterium</name>
    <dbReference type="NCBI Taxonomy" id="592022"/>
    <lineage>
        <taxon>Bacteria</taxon>
        <taxon>Bacillati</taxon>
        <taxon>Bacillota</taxon>
        <taxon>Bacilli</taxon>
        <taxon>Bacillales</taxon>
        <taxon>Bacillaceae</taxon>
        <taxon>Priestia</taxon>
    </lineage>
</organism>
<dbReference type="Gene3D" id="1.20.970.10">
    <property type="entry name" value="Transferase, Pyrimidine Nucleoside Phosphorylase, Chain C"/>
    <property type="match status" value="1"/>
</dbReference>
<dbReference type="EMBL" id="CP001982">
    <property type="protein sequence ID" value="ADF39832.1"/>
    <property type="molecule type" value="Genomic_DNA"/>
</dbReference>
<dbReference type="PANTHER" id="PTHR43285:SF2">
    <property type="entry name" value="ANTHRANILATE PHOSPHORIBOSYLTRANSFERASE"/>
    <property type="match status" value="1"/>
</dbReference>
<evidence type="ECO:0000313" key="7">
    <source>
        <dbReference type="EMBL" id="ADF39832.1"/>
    </source>
</evidence>
<reference evidence="7 8" key="1">
    <citation type="journal article" date="2011" name="J. Bacteriol.">
        <title>Genome sequences of the biotechnologically important Bacillus megaterium strains QM B1551 and DSM319.</title>
        <authorList>
            <person name="Eppinger M."/>
            <person name="Bunk B."/>
            <person name="Johns M.A."/>
            <person name="Edirisinghe J.N."/>
            <person name="Kutumbaka K.K."/>
            <person name="Koenig S.S."/>
            <person name="Huot Creasy H."/>
            <person name="Rosovitz M.J."/>
            <person name="Riley D.R."/>
            <person name="Daugherty S."/>
            <person name="Martin M."/>
            <person name="Elbourne L.D."/>
            <person name="Paulsen I."/>
            <person name="Biedendieck R."/>
            <person name="Braun C."/>
            <person name="Grayburn S."/>
            <person name="Dhingra S."/>
            <person name="Lukyanchuk V."/>
            <person name="Ball B."/>
            <person name="Ul-Qamar R."/>
            <person name="Seibel J."/>
            <person name="Bremer E."/>
            <person name="Jahn D."/>
            <person name="Ravel J."/>
            <person name="Vary P.S."/>
        </authorList>
    </citation>
    <scope>NUCLEOTIDE SEQUENCE [LARGE SCALE GENOMIC DNA]</scope>
    <source>
        <strain evidence="8">DSM 319 / IMG 1521</strain>
    </source>
</reference>
<dbReference type="GO" id="GO:0004048">
    <property type="term" value="F:anthranilate phosphoribosyltransferase activity"/>
    <property type="evidence" value="ECO:0007669"/>
    <property type="project" value="InterPro"/>
</dbReference>
<evidence type="ECO:0000256" key="2">
    <source>
        <dbReference type="ARBA" id="ARBA00022679"/>
    </source>
</evidence>
<keyword evidence="3" id="KW-0822">Tryptophan biosynthesis</keyword>
<keyword evidence="3" id="KW-0028">Amino-acid biosynthesis</keyword>
<accession>D5DHZ4</accession>
<dbReference type="Gene3D" id="3.40.1030.10">
    <property type="entry name" value="Nucleoside phosphorylase/phosphoribosyltransferase catalytic domain"/>
    <property type="match status" value="1"/>
</dbReference>
<name>D5DHZ4_PRIM3</name>
<dbReference type="AlphaFoldDB" id="D5DHZ4"/>
<gene>
    <name evidence="7" type="ordered locus">BMD_2992</name>
</gene>
<dbReference type="GO" id="GO:0005829">
    <property type="term" value="C:cytosol"/>
    <property type="evidence" value="ECO:0007669"/>
    <property type="project" value="TreeGrafter"/>
</dbReference>
<dbReference type="PANTHER" id="PTHR43285">
    <property type="entry name" value="ANTHRANILATE PHOSPHORIBOSYLTRANSFERASE"/>
    <property type="match status" value="1"/>
</dbReference>
<keyword evidence="1 7" id="KW-0328">Glycosyltransferase</keyword>
<dbReference type="KEGG" id="bmd:BMD_2992"/>
<keyword evidence="4" id="KW-0057">Aromatic amino acid biosynthesis</keyword>
<dbReference type="SUPFAM" id="SSF52418">
    <property type="entry name" value="Nucleoside phosphorylase/phosphoribosyltransferase catalytic domain"/>
    <property type="match status" value="1"/>
</dbReference>
<dbReference type="Proteomes" id="UP000002365">
    <property type="component" value="Chromosome"/>
</dbReference>
<dbReference type="Pfam" id="PF02885">
    <property type="entry name" value="Glycos_trans_3N"/>
    <property type="match status" value="1"/>
</dbReference>
<dbReference type="InterPro" id="IPR017459">
    <property type="entry name" value="Glycosyl_Trfase_fam3_N_dom"/>
</dbReference>
<feature type="domain" description="Glycosyl transferase family 3 N-terminal" evidence="6">
    <location>
        <begin position="15"/>
        <end position="79"/>
    </location>
</feature>
<protein>
    <submittedName>
        <fullName evidence="7">Glycosyl transferase family protein</fullName>
        <ecNumber evidence="7">2.4.-.-</ecNumber>
    </submittedName>
</protein>
<dbReference type="InterPro" id="IPR000312">
    <property type="entry name" value="Glycosyl_Trfase_fam3"/>
</dbReference>
<keyword evidence="2 7" id="KW-0808">Transferase</keyword>
<dbReference type="SUPFAM" id="SSF47648">
    <property type="entry name" value="Nucleoside phosphorylase/phosphoribosyltransferase N-terminal domain"/>
    <property type="match status" value="1"/>
</dbReference>
<feature type="domain" description="Glycosyl transferase family 3" evidence="5">
    <location>
        <begin position="102"/>
        <end position="344"/>
    </location>
</feature>
<sequence>MYKYSVKKEVYDMQQFIKEIARGKRGSTDLTYEQAKEAARLIASGQATDAQIAAFFIAERIKTENADELLGFVHAFREKTKEISLSQPLKDKSIDFASPYAGRNSFFATIPVSILLAERGVPAFLHCTEALPPKFGTTIEDVLHSLQIPQAQTIEDIGHAFETLKIGFVNAETISYPLSRIKQVRHEIGVRTLINTVEKLLNLSNASSLMMGAFHRTAINKIVPIFASLPFKHVYVVQGIEGSEDVPVHRSSFVFTISEGEMESFIVNPKEYGLFVEEEHFEKKISVEKQAEYVTRILEGESSSELTYVYNQVVLNAGLRYYLFGYEASIEKGVDYAKRQLAEGLGWKHLQKWKTQAISEE</sequence>
<dbReference type="InterPro" id="IPR036320">
    <property type="entry name" value="Glycosyl_Trfase_fam3_N_dom_sf"/>
</dbReference>
<dbReference type="InterPro" id="IPR035902">
    <property type="entry name" value="Nuc_phospho_transferase"/>
</dbReference>
<dbReference type="InterPro" id="IPR005940">
    <property type="entry name" value="Anthranilate_Pribosyl_Tfrase"/>
</dbReference>
<evidence type="ECO:0000259" key="5">
    <source>
        <dbReference type="Pfam" id="PF00591"/>
    </source>
</evidence>
<evidence type="ECO:0000256" key="1">
    <source>
        <dbReference type="ARBA" id="ARBA00022676"/>
    </source>
</evidence>
<dbReference type="GO" id="GO:0000162">
    <property type="term" value="P:L-tryptophan biosynthetic process"/>
    <property type="evidence" value="ECO:0007669"/>
    <property type="project" value="UniProtKB-KW"/>
</dbReference>
<proteinExistence type="predicted"/>
<dbReference type="HOGENOM" id="CLU_034315_0_0_9"/>
<dbReference type="Pfam" id="PF00591">
    <property type="entry name" value="Glycos_transf_3"/>
    <property type="match status" value="1"/>
</dbReference>